<dbReference type="EMBL" id="AWWV01013283">
    <property type="protein sequence ID" value="OMO62230.1"/>
    <property type="molecule type" value="Genomic_DNA"/>
</dbReference>
<evidence type="ECO:0000313" key="1">
    <source>
        <dbReference type="EMBL" id="OMO62230.1"/>
    </source>
</evidence>
<name>A0A1R3GW53_COCAP</name>
<reference evidence="1 2" key="1">
    <citation type="submission" date="2013-09" db="EMBL/GenBank/DDBJ databases">
        <title>Corchorus capsularis genome sequencing.</title>
        <authorList>
            <person name="Alam M."/>
            <person name="Haque M.S."/>
            <person name="Islam M.S."/>
            <person name="Emdad E.M."/>
            <person name="Islam M.M."/>
            <person name="Ahmed B."/>
            <person name="Halim A."/>
            <person name="Hossen Q.M.M."/>
            <person name="Hossain M.Z."/>
            <person name="Ahmed R."/>
            <person name="Khan M.M."/>
            <person name="Islam R."/>
            <person name="Rashid M.M."/>
            <person name="Khan S.A."/>
            <person name="Rahman M.S."/>
            <person name="Alam M."/>
        </authorList>
    </citation>
    <scope>NUCLEOTIDE SEQUENCE [LARGE SCALE GENOMIC DNA]</scope>
    <source>
        <strain evidence="2">cv. CVL-1</strain>
        <tissue evidence="1">Whole seedling</tissue>
    </source>
</reference>
<proteinExistence type="predicted"/>
<gene>
    <name evidence="1" type="ORF">CCACVL1_22954</name>
</gene>
<protein>
    <submittedName>
        <fullName evidence="1">Uncharacterized protein</fullName>
    </submittedName>
</protein>
<comment type="caution">
    <text evidence="1">The sequence shown here is derived from an EMBL/GenBank/DDBJ whole genome shotgun (WGS) entry which is preliminary data.</text>
</comment>
<organism evidence="1 2">
    <name type="scientific">Corchorus capsularis</name>
    <name type="common">Jute</name>
    <dbReference type="NCBI Taxonomy" id="210143"/>
    <lineage>
        <taxon>Eukaryota</taxon>
        <taxon>Viridiplantae</taxon>
        <taxon>Streptophyta</taxon>
        <taxon>Embryophyta</taxon>
        <taxon>Tracheophyta</taxon>
        <taxon>Spermatophyta</taxon>
        <taxon>Magnoliopsida</taxon>
        <taxon>eudicotyledons</taxon>
        <taxon>Gunneridae</taxon>
        <taxon>Pentapetalae</taxon>
        <taxon>rosids</taxon>
        <taxon>malvids</taxon>
        <taxon>Malvales</taxon>
        <taxon>Malvaceae</taxon>
        <taxon>Grewioideae</taxon>
        <taxon>Apeibeae</taxon>
        <taxon>Corchorus</taxon>
    </lineage>
</organism>
<keyword evidence="2" id="KW-1185">Reference proteome</keyword>
<dbReference type="Proteomes" id="UP000188268">
    <property type="component" value="Unassembled WGS sequence"/>
</dbReference>
<dbReference type="AlphaFoldDB" id="A0A1R3GW53"/>
<dbReference type="Gramene" id="OMO62230">
    <property type="protein sequence ID" value="OMO62230"/>
    <property type="gene ID" value="CCACVL1_22954"/>
</dbReference>
<accession>A0A1R3GW53</accession>
<evidence type="ECO:0000313" key="2">
    <source>
        <dbReference type="Proteomes" id="UP000188268"/>
    </source>
</evidence>
<sequence length="52" mass="5687">MAPSIKARAPFQGARCHSLASTWMSMLVLGLGRQVSARRQVLGAVFMKLWGI</sequence>